<dbReference type="Gene3D" id="3.10.100.10">
    <property type="entry name" value="Mannose-Binding Protein A, subunit A"/>
    <property type="match status" value="1"/>
</dbReference>
<feature type="signal peptide" evidence="2">
    <location>
        <begin position="1"/>
        <end position="20"/>
    </location>
</feature>
<comment type="subcellular location">
    <subcellularLocation>
        <location evidence="1">Cell membrane</location>
        <topology evidence="1">Single-pass type II membrane protein</topology>
    </subcellularLocation>
</comment>
<evidence type="ECO:0000313" key="5">
    <source>
        <dbReference type="Proteomes" id="UP000264800"/>
    </source>
</evidence>
<feature type="domain" description="C-type lectin" evidence="3">
    <location>
        <begin position="37"/>
        <end position="158"/>
    </location>
</feature>
<dbReference type="PROSITE" id="PS50041">
    <property type="entry name" value="C_TYPE_LECTIN_2"/>
    <property type="match status" value="1"/>
</dbReference>
<dbReference type="InterPro" id="IPR001304">
    <property type="entry name" value="C-type_lectin-like"/>
</dbReference>
<dbReference type="PANTHER" id="PTHR45710">
    <property type="entry name" value="C-TYPE LECTIN DOMAIN-CONTAINING PROTEIN 180"/>
    <property type="match status" value="1"/>
</dbReference>
<dbReference type="InterPro" id="IPR016186">
    <property type="entry name" value="C-type_lectin-like/link_sf"/>
</dbReference>
<dbReference type="SUPFAM" id="SSF56436">
    <property type="entry name" value="C-type lectin-like"/>
    <property type="match status" value="1"/>
</dbReference>
<dbReference type="GO" id="GO:0005886">
    <property type="term" value="C:plasma membrane"/>
    <property type="evidence" value="ECO:0007669"/>
    <property type="project" value="UniProtKB-SubCell"/>
</dbReference>
<feature type="chain" id="PRO_5018585005" description="C-type lectin domain-containing protein" evidence="2">
    <location>
        <begin position="21"/>
        <end position="161"/>
    </location>
</feature>
<reference evidence="4" key="1">
    <citation type="submission" date="2025-08" db="UniProtKB">
        <authorList>
            <consortium name="Ensembl"/>
        </authorList>
    </citation>
    <scope>IDENTIFICATION</scope>
</reference>
<name>A0A3Q3AZ67_KRYMA</name>
<dbReference type="GeneTree" id="ENSGT00940000175986"/>
<evidence type="ECO:0000256" key="1">
    <source>
        <dbReference type="ARBA" id="ARBA00004401"/>
    </source>
</evidence>
<dbReference type="AlphaFoldDB" id="A0A3Q3AZ67"/>
<dbReference type="PANTHER" id="PTHR45710:SF8">
    <property type="entry name" value="RERATING FAMILY MEMBER 4"/>
    <property type="match status" value="1"/>
</dbReference>
<accession>A0A3Q3AZ67</accession>
<evidence type="ECO:0000313" key="4">
    <source>
        <dbReference type="Ensembl" id="ENSKMAP00000021875.1"/>
    </source>
</evidence>
<dbReference type="InterPro" id="IPR050828">
    <property type="entry name" value="C-type_lectin/matrix_domain"/>
</dbReference>
<dbReference type="Proteomes" id="UP000264800">
    <property type="component" value="Unplaced"/>
</dbReference>
<evidence type="ECO:0000256" key="2">
    <source>
        <dbReference type="SAM" id="SignalP"/>
    </source>
</evidence>
<dbReference type="InterPro" id="IPR016187">
    <property type="entry name" value="CTDL_fold"/>
</dbReference>
<dbReference type="Ensembl" id="ENSKMAT00000022156.1">
    <property type="protein sequence ID" value="ENSKMAP00000021875.1"/>
    <property type="gene ID" value="ENSKMAG00000016256.1"/>
</dbReference>
<organism evidence="4 5">
    <name type="scientific">Kryptolebias marmoratus</name>
    <name type="common">Mangrove killifish</name>
    <name type="synonym">Rivulus marmoratus</name>
    <dbReference type="NCBI Taxonomy" id="37003"/>
    <lineage>
        <taxon>Eukaryota</taxon>
        <taxon>Metazoa</taxon>
        <taxon>Chordata</taxon>
        <taxon>Craniata</taxon>
        <taxon>Vertebrata</taxon>
        <taxon>Euteleostomi</taxon>
        <taxon>Actinopterygii</taxon>
        <taxon>Neopterygii</taxon>
        <taxon>Teleostei</taxon>
        <taxon>Neoteleostei</taxon>
        <taxon>Acanthomorphata</taxon>
        <taxon>Ovalentaria</taxon>
        <taxon>Atherinomorphae</taxon>
        <taxon>Cyprinodontiformes</taxon>
        <taxon>Rivulidae</taxon>
        <taxon>Kryptolebias</taxon>
    </lineage>
</organism>
<protein>
    <recommendedName>
        <fullName evidence="3">C-type lectin domain-containing protein</fullName>
    </recommendedName>
</protein>
<reference evidence="4" key="2">
    <citation type="submission" date="2025-09" db="UniProtKB">
        <authorList>
            <consortium name="Ensembl"/>
        </authorList>
    </citation>
    <scope>IDENTIFICATION</scope>
</reference>
<proteinExistence type="predicted"/>
<sequence length="161" mass="18090">RCVTSVTLLILLLELRMREGNIQYPRCHLCPAGWLWWRSRCYFFSVARQEDLRWNESAAFCQRHNSSLVVIEDFAEMVTICRATKTLELRLRGVVVPAVGVSDTAGEMPELFQALSWSQGSVFFAGFSPGGDEDCADLRGRGSLFAAACDVYGPWACKKRS</sequence>
<dbReference type="SMART" id="SM00034">
    <property type="entry name" value="CLECT"/>
    <property type="match status" value="1"/>
</dbReference>
<evidence type="ECO:0000259" key="3">
    <source>
        <dbReference type="PROSITE" id="PS50041"/>
    </source>
</evidence>
<keyword evidence="5" id="KW-1185">Reference proteome</keyword>
<keyword evidence="2" id="KW-0732">Signal</keyword>